<protein>
    <submittedName>
        <fullName evidence="1">Uncharacterized protein</fullName>
    </submittedName>
</protein>
<evidence type="ECO:0000313" key="1">
    <source>
        <dbReference type="EMBL" id="KAJ7759326.1"/>
    </source>
</evidence>
<evidence type="ECO:0000313" key="2">
    <source>
        <dbReference type="Proteomes" id="UP001215280"/>
    </source>
</evidence>
<keyword evidence="2" id="KW-1185">Reference proteome</keyword>
<reference evidence="1" key="1">
    <citation type="submission" date="2023-03" db="EMBL/GenBank/DDBJ databases">
        <title>Massive genome expansion in bonnet fungi (Mycena s.s.) driven by repeated elements and novel gene families across ecological guilds.</title>
        <authorList>
            <consortium name="Lawrence Berkeley National Laboratory"/>
            <person name="Harder C.B."/>
            <person name="Miyauchi S."/>
            <person name="Viragh M."/>
            <person name="Kuo A."/>
            <person name="Thoen E."/>
            <person name="Andreopoulos B."/>
            <person name="Lu D."/>
            <person name="Skrede I."/>
            <person name="Drula E."/>
            <person name="Henrissat B."/>
            <person name="Morin E."/>
            <person name="Kohler A."/>
            <person name="Barry K."/>
            <person name="LaButti K."/>
            <person name="Morin E."/>
            <person name="Salamov A."/>
            <person name="Lipzen A."/>
            <person name="Mereny Z."/>
            <person name="Hegedus B."/>
            <person name="Baldrian P."/>
            <person name="Stursova M."/>
            <person name="Weitz H."/>
            <person name="Taylor A."/>
            <person name="Grigoriev I.V."/>
            <person name="Nagy L.G."/>
            <person name="Martin F."/>
            <person name="Kauserud H."/>
        </authorList>
    </citation>
    <scope>NUCLEOTIDE SEQUENCE</scope>
    <source>
        <strain evidence="1">CBHHK188m</strain>
    </source>
</reference>
<dbReference type="EMBL" id="JARJLG010000052">
    <property type="protein sequence ID" value="KAJ7759326.1"/>
    <property type="molecule type" value="Genomic_DNA"/>
</dbReference>
<dbReference type="AlphaFoldDB" id="A0AAD7J9U9"/>
<gene>
    <name evidence="1" type="ORF">DFH07DRAFT_957942</name>
</gene>
<accession>A0AAD7J9U9</accession>
<name>A0AAD7J9U9_9AGAR</name>
<proteinExistence type="predicted"/>
<organism evidence="1 2">
    <name type="scientific">Mycena maculata</name>
    <dbReference type="NCBI Taxonomy" id="230809"/>
    <lineage>
        <taxon>Eukaryota</taxon>
        <taxon>Fungi</taxon>
        <taxon>Dikarya</taxon>
        <taxon>Basidiomycota</taxon>
        <taxon>Agaricomycotina</taxon>
        <taxon>Agaricomycetes</taxon>
        <taxon>Agaricomycetidae</taxon>
        <taxon>Agaricales</taxon>
        <taxon>Marasmiineae</taxon>
        <taxon>Mycenaceae</taxon>
        <taxon>Mycena</taxon>
    </lineage>
</organism>
<comment type="caution">
    <text evidence="1">The sequence shown here is derived from an EMBL/GenBank/DDBJ whole genome shotgun (WGS) entry which is preliminary data.</text>
</comment>
<sequence length="291" mass="31737">MHASFLPGAYMRLSFSRPYARVHSPQRPLLVSSLPSHNGVYLSTTTPNAPPLSLPPSPLLSVAASAPVGAEAYAFDLKSFYKLINMEVFSTCFDTPARMAQLPPSSPHLLVATAPPPRSSPSGDAYCTPTFSLTSLPSFASGRARRSPLPFPQAATMLTKTRTESRDNIICLGFLWDVAERCVSLPEEKHLKHLAHVRRMLIGMWRKVHSPSLTPHLQEIRGSICHLCFFKGYNLACRRLSNDARRTFAIVASWLITLSSSMCPQPSTSPMLPLAALHLTSSTGIASLGDP</sequence>
<dbReference type="Proteomes" id="UP001215280">
    <property type="component" value="Unassembled WGS sequence"/>
</dbReference>